<dbReference type="GeneID" id="80331993"/>
<evidence type="ECO:0000313" key="1">
    <source>
        <dbReference type="EMBL" id="QDP78406.1"/>
    </source>
</evidence>
<reference evidence="1 2" key="1">
    <citation type="submission" date="2019-07" db="EMBL/GenBank/DDBJ databases">
        <title>Complete Genome Sequence and Methylome Analysis of Nocardia otitidis-caviarum NEB252.</title>
        <authorList>
            <person name="Fomenkov A."/>
            <person name="Anton B.P."/>
            <person name="Vincze T."/>
            <person name="Roberts R.J."/>
        </authorList>
    </citation>
    <scope>NUCLEOTIDE SEQUENCE [LARGE SCALE GENOMIC DNA]</scope>
    <source>
        <strain evidence="1 2">NEB252</strain>
    </source>
</reference>
<dbReference type="AlphaFoldDB" id="A0A516NHP1"/>
<accession>A0A516NHP1</accession>
<dbReference type="Proteomes" id="UP000317039">
    <property type="component" value="Chromosome"/>
</dbReference>
<proteinExistence type="predicted"/>
<dbReference type="RefSeq" id="WP_143980000.1">
    <property type="nucleotide sequence ID" value="NZ_CP041695.1"/>
</dbReference>
<protein>
    <submittedName>
        <fullName evidence="1">Uncharacterized protein</fullName>
    </submittedName>
</protein>
<organism evidence="1 2">
    <name type="scientific">Nocardia otitidiscaviarum</name>
    <dbReference type="NCBI Taxonomy" id="1823"/>
    <lineage>
        <taxon>Bacteria</taxon>
        <taxon>Bacillati</taxon>
        <taxon>Actinomycetota</taxon>
        <taxon>Actinomycetes</taxon>
        <taxon>Mycobacteriales</taxon>
        <taxon>Nocardiaceae</taxon>
        <taxon>Nocardia</taxon>
    </lineage>
</organism>
<dbReference type="KEGG" id="nod:FOH10_06235"/>
<name>A0A516NHP1_9NOCA</name>
<evidence type="ECO:0000313" key="2">
    <source>
        <dbReference type="Proteomes" id="UP000317039"/>
    </source>
</evidence>
<gene>
    <name evidence="1" type="ORF">FOH10_06235</name>
</gene>
<sequence length="223" mass="23730">MVVVVVLVAATAVDVEVDADAGVASSVEQPPTTITARTIADRAHAERAVFMRLILPEVRAACRPGRQGSTVSASTGFMNAEELLQQYYYPSPRALTSAAAIRTYRLSFESHAENAWRGVAVAMFEADIEQINGLARTLDEVAATIDAIDVRTSAQSVAAALPGTPLGAACELATEYTEGAWLRASQRIAQISAAMTQVANDVAATDDAFRRRLESMSFHTGGR</sequence>
<dbReference type="EMBL" id="CP041695">
    <property type="protein sequence ID" value="QDP78406.1"/>
    <property type="molecule type" value="Genomic_DNA"/>
</dbReference>